<feature type="domain" description="YHS" evidence="2">
    <location>
        <begin position="40"/>
        <end position="86"/>
    </location>
</feature>
<dbReference type="InterPro" id="IPR007029">
    <property type="entry name" value="YHS_dom"/>
</dbReference>
<keyword evidence="1" id="KW-0732">Signal</keyword>
<evidence type="ECO:0000256" key="1">
    <source>
        <dbReference type="SAM" id="SignalP"/>
    </source>
</evidence>
<feature type="signal peptide" evidence="1">
    <location>
        <begin position="1"/>
        <end position="21"/>
    </location>
</feature>
<name>A0ABM9DTI8_9HYPH</name>
<protein>
    <recommendedName>
        <fullName evidence="2">YHS domain-containing protein</fullName>
    </recommendedName>
</protein>
<dbReference type="NCBIfam" id="NF041384">
    <property type="entry name" value="YHS_seleno_dom"/>
    <property type="match status" value="1"/>
</dbReference>
<sequence length="146" mass="15970">MKHLGLICLGIFAASTVPAGAGEVNTGYFGNVAIEGYDTVAYFTEKQAVKGSEKFQSEWLGATWQFSSDENRKKFDASPMDYAPQYGGLCAEGVGYNEMTVNIEPEVWQIIDGKLYISAGAAFEDLATNRLKSDANWPTIHAELQK</sequence>
<keyword evidence="4" id="KW-1185">Reference proteome</keyword>
<dbReference type="EMBL" id="CAKXZT010000118">
    <property type="protein sequence ID" value="CAH2400004.1"/>
    <property type="molecule type" value="Genomic_DNA"/>
</dbReference>
<reference evidence="3 4" key="1">
    <citation type="submission" date="2022-03" db="EMBL/GenBank/DDBJ databases">
        <authorList>
            <person name="Brunel B."/>
        </authorList>
    </citation>
    <scope>NUCLEOTIDE SEQUENCE [LARGE SCALE GENOMIC DNA]</scope>
    <source>
        <strain evidence="3">STM5069sample</strain>
    </source>
</reference>
<evidence type="ECO:0000313" key="3">
    <source>
        <dbReference type="EMBL" id="CAH2400004.1"/>
    </source>
</evidence>
<evidence type="ECO:0000259" key="2">
    <source>
        <dbReference type="Pfam" id="PF04945"/>
    </source>
</evidence>
<organism evidence="3 4">
    <name type="scientific">Mesorhizobium escarrei</name>
    <dbReference type="NCBI Taxonomy" id="666018"/>
    <lineage>
        <taxon>Bacteria</taxon>
        <taxon>Pseudomonadati</taxon>
        <taxon>Pseudomonadota</taxon>
        <taxon>Alphaproteobacteria</taxon>
        <taxon>Hyphomicrobiales</taxon>
        <taxon>Phyllobacteriaceae</taxon>
        <taxon>Mesorhizobium</taxon>
    </lineage>
</organism>
<dbReference type="Pfam" id="PF04945">
    <property type="entry name" value="YHS"/>
    <property type="match status" value="1"/>
</dbReference>
<dbReference type="RefSeq" id="WP_254018123.1">
    <property type="nucleotide sequence ID" value="NZ_CAKXZT010000118.1"/>
</dbReference>
<dbReference type="Proteomes" id="UP001153050">
    <property type="component" value="Unassembled WGS sequence"/>
</dbReference>
<proteinExistence type="predicted"/>
<accession>A0ABM9DTI8</accession>
<comment type="caution">
    <text evidence="3">The sequence shown here is derived from an EMBL/GenBank/DDBJ whole genome shotgun (WGS) entry which is preliminary data.</text>
</comment>
<feature type="chain" id="PRO_5047316823" description="YHS domain-containing protein" evidence="1">
    <location>
        <begin position="22"/>
        <end position="146"/>
    </location>
</feature>
<evidence type="ECO:0000313" key="4">
    <source>
        <dbReference type="Proteomes" id="UP001153050"/>
    </source>
</evidence>
<gene>
    <name evidence="3" type="ORF">MES5069_240003</name>
</gene>